<dbReference type="GO" id="GO:0004156">
    <property type="term" value="F:dihydropteroate synthase activity"/>
    <property type="evidence" value="ECO:0007669"/>
    <property type="project" value="TreeGrafter"/>
</dbReference>
<dbReference type="PANTHER" id="PTHR20941">
    <property type="entry name" value="FOLATE SYNTHESIS PROTEINS"/>
    <property type="match status" value="1"/>
</dbReference>
<gene>
    <name evidence="2" type="ORF">METZ01_LOCUS466491</name>
</gene>
<dbReference type="InterPro" id="IPR011005">
    <property type="entry name" value="Dihydropteroate_synth-like_sf"/>
</dbReference>
<dbReference type="PROSITE" id="PS50972">
    <property type="entry name" value="PTERIN_BINDING"/>
    <property type="match status" value="1"/>
</dbReference>
<dbReference type="AlphaFoldDB" id="A0A383B0L9"/>
<dbReference type="InterPro" id="IPR045031">
    <property type="entry name" value="DHP_synth-like"/>
</dbReference>
<evidence type="ECO:0000313" key="2">
    <source>
        <dbReference type="EMBL" id="SVE13637.1"/>
    </source>
</evidence>
<dbReference type="GO" id="GO:0046654">
    <property type="term" value="P:tetrahydrofolate biosynthetic process"/>
    <property type="evidence" value="ECO:0007669"/>
    <property type="project" value="TreeGrafter"/>
</dbReference>
<dbReference type="EMBL" id="UINC01196577">
    <property type="protein sequence ID" value="SVE13637.1"/>
    <property type="molecule type" value="Genomic_DNA"/>
</dbReference>
<proteinExistence type="predicted"/>
<accession>A0A383B0L9</accession>
<sequence>IGFGKNLKHNITLISKISIFHSLGFPIMLGLSRKNFIKDLAGVNDSKERIGGTVSSCIYSSLQGIQILRVHDVNEVNQALKVFEKLQLH</sequence>
<feature type="non-terminal residue" evidence="2">
    <location>
        <position position="1"/>
    </location>
</feature>
<feature type="domain" description="Pterin-binding" evidence="1">
    <location>
        <begin position="1"/>
        <end position="81"/>
    </location>
</feature>
<dbReference type="Pfam" id="PF00809">
    <property type="entry name" value="Pterin_bind"/>
    <property type="match status" value="1"/>
</dbReference>
<organism evidence="2">
    <name type="scientific">marine metagenome</name>
    <dbReference type="NCBI Taxonomy" id="408172"/>
    <lineage>
        <taxon>unclassified sequences</taxon>
        <taxon>metagenomes</taxon>
        <taxon>ecological metagenomes</taxon>
    </lineage>
</organism>
<dbReference type="GO" id="GO:0005829">
    <property type="term" value="C:cytosol"/>
    <property type="evidence" value="ECO:0007669"/>
    <property type="project" value="TreeGrafter"/>
</dbReference>
<dbReference type="SUPFAM" id="SSF51717">
    <property type="entry name" value="Dihydropteroate synthetase-like"/>
    <property type="match status" value="1"/>
</dbReference>
<dbReference type="Gene3D" id="3.20.20.20">
    <property type="entry name" value="Dihydropteroate synthase-like"/>
    <property type="match status" value="1"/>
</dbReference>
<evidence type="ECO:0000259" key="1">
    <source>
        <dbReference type="PROSITE" id="PS50972"/>
    </source>
</evidence>
<reference evidence="2" key="1">
    <citation type="submission" date="2018-05" db="EMBL/GenBank/DDBJ databases">
        <authorList>
            <person name="Lanie J.A."/>
            <person name="Ng W.-L."/>
            <person name="Kazmierczak K.M."/>
            <person name="Andrzejewski T.M."/>
            <person name="Davidsen T.M."/>
            <person name="Wayne K.J."/>
            <person name="Tettelin H."/>
            <person name="Glass J.I."/>
            <person name="Rusch D."/>
            <person name="Podicherti R."/>
            <person name="Tsui H.-C.T."/>
            <person name="Winkler M.E."/>
        </authorList>
    </citation>
    <scope>NUCLEOTIDE SEQUENCE</scope>
</reference>
<name>A0A383B0L9_9ZZZZ</name>
<dbReference type="PANTHER" id="PTHR20941:SF1">
    <property type="entry name" value="FOLIC ACID SYNTHESIS PROTEIN FOL1"/>
    <property type="match status" value="1"/>
</dbReference>
<protein>
    <recommendedName>
        <fullName evidence="1">Pterin-binding domain-containing protein</fullName>
    </recommendedName>
</protein>
<dbReference type="InterPro" id="IPR000489">
    <property type="entry name" value="Pterin-binding_dom"/>
</dbReference>